<dbReference type="Pfam" id="PF00990">
    <property type="entry name" value="GGDEF"/>
    <property type="match status" value="1"/>
</dbReference>
<feature type="domain" description="PAC" evidence="2">
    <location>
        <begin position="227"/>
        <end position="279"/>
    </location>
</feature>
<feature type="domain" description="PAC" evidence="2">
    <location>
        <begin position="355"/>
        <end position="407"/>
    </location>
</feature>
<name>A0ABT9VLY9_9BACI</name>
<feature type="domain" description="EAL" evidence="3">
    <location>
        <begin position="581"/>
        <end position="835"/>
    </location>
</feature>
<dbReference type="InterPro" id="IPR029787">
    <property type="entry name" value="Nucleotide_cyclase"/>
</dbReference>
<dbReference type="Pfam" id="PF00563">
    <property type="entry name" value="EAL"/>
    <property type="match status" value="1"/>
</dbReference>
<evidence type="ECO:0000313" key="6">
    <source>
        <dbReference type="Proteomes" id="UP001225646"/>
    </source>
</evidence>
<proteinExistence type="predicted"/>
<dbReference type="InterPro" id="IPR035965">
    <property type="entry name" value="PAS-like_dom_sf"/>
</dbReference>
<sequence>MALFWRNHHYSPMDSDVYIDPKEHGKLPYDTLQLILKSYQNASYVLNRKGNIIAFNQRLVDFLHYKPKEFFTCFSKLVVESDVQQVEKYFEKAMEGELQSFRAALKKKDGETVNIQMLEIPIMLNDESAILTVLKEEDEALEGFNITQELVQEFDHLQKLGHFGLVEFDPLKDEYYWSDYIYHLLGINSNDPQPKLTLPLFLKFIHPEDRSTFKQLLEGLVEKGESFSLTFRIIRRDGTERIIHGQAVSKESVNGKPSKLLGIFVDITEKKEAEKRLIELTNRFLSIANEIDAVIWSLDPICNKVLYCSNSVKKILGVDVDFFMKVPSYWKICFHPEDMDKLENALNLLKEGTPLIDEYRMIRPDGEVIWTKVQMIPTINEFGEMTRLDSMIIDITEAKQYELKLQQMANYDPLTSLPNGYSLSNDFPKWIDSAHLHEEMFAVFSIGIDRIKKINNTLGHLAGDAVIKQTAERIQKIVCDYGSIYRIGGDEFIALVKIDQDIESYIQLAQDILDYVEAPLEIDQYEVYVTTSIGISFYPTEGITSDTLLQSANAALYRAKKLGKNNYQIYTKSMNIMTLKDYYIEKELRKALENHQLYMEYQPRIDVKAKQVIGAEALLRWKHPEWGDVSPADFIPLAEEEELINQISDWVLESVCSQIRKWMDDGLQFQFISVNISPKRLLKKDFYDFLVKTTTEKKIPPNLLEIEITESSLLIMDDYVQEQIIKIRDLGVRIALDDFGTSYTSINNIKNFPIDVLKIDKSFIQNIDKDHTDRIITQSLIQMAKGLNLRVVAEGVETQVQLNYLENYQCDEIQGFLYSPSVTDQKIEQLFVKRNMTPQQSEPLKTSEKRKYFRIEFPNPLLSNITITSIQNKQIKIGKTEVAVLNIGGGGLAFASHLRLPSNDKIVYQFETELMGEKLILQGNIVWGKEVKSNIYQYGLKFIIAEHEREKLISLLNTVQIYLRNKRIVRGANFISDDPIQFIERTFL</sequence>
<evidence type="ECO:0000259" key="4">
    <source>
        <dbReference type="PROSITE" id="PS50887"/>
    </source>
</evidence>
<dbReference type="InterPro" id="IPR043128">
    <property type="entry name" value="Rev_trsase/Diguanyl_cyclase"/>
</dbReference>
<dbReference type="SMART" id="SM00086">
    <property type="entry name" value="PAC"/>
    <property type="match status" value="2"/>
</dbReference>
<comment type="caution">
    <text evidence="5">The sequence shown here is derived from an EMBL/GenBank/DDBJ whole genome shotgun (WGS) entry which is preliminary data.</text>
</comment>
<dbReference type="SUPFAM" id="SSF55785">
    <property type="entry name" value="PYP-like sensor domain (PAS domain)"/>
    <property type="match status" value="3"/>
</dbReference>
<dbReference type="NCBIfam" id="TIGR00229">
    <property type="entry name" value="sensory_box"/>
    <property type="match status" value="2"/>
</dbReference>
<dbReference type="SMART" id="SM00267">
    <property type="entry name" value="GGDEF"/>
    <property type="match status" value="1"/>
</dbReference>
<dbReference type="InterPro" id="IPR052155">
    <property type="entry name" value="Biofilm_reg_signaling"/>
</dbReference>
<dbReference type="Gene3D" id="3.30.450.20">
    <property type="entry name" value="PAS domain"/>
    <property type="match status" value="3"/>
</dbReference>
<dbReference type="Pfam" id="PF13426">
    <property type="entry name" value="PAS_9"/>
    <property type="match status" value="1"/>
</dbReference>
<accession>A0ABT9VLY9</accession>
<dbReference type="CDD" id="cd01948">
    <property type="entry name" value="EAL"/>
    <property type="match status" value="1"/>
</dbReference>
<feature type="domain" description="PAS" evidence="1">
    <location>
        <begin position="176"/>
        <end position="224"/>
    </location>
</feature>
<dbReference type="PROSITE" id="PS50887">
    <property type="entry name" value="GGDEF"/>
    <property type="match status" value="1"/>
</dbReference>
<evidence type="ECO:0000259" key="1">
    <source>
        <dbReference type="PROSITE" id="PS50112"/>
    </source>
</evidence>
<dbReference type="Proteomes" id="UP001225646">
    <property type="component" value="Unassembled WGS sequence"/>
</dbReference>
<dbReference type="SMART" id="SM00091">
    <property type="entry name" value="PAS"/>
    <property type="match status" value="3"/>
</dbReference>
<dbReference type="EMBL" id="JAUSTR010000002">
    <property type="protein sequence ID" value="MDQ0161914.1"/>
    <property type="molecule type" value="Genomic_DNA"/>
</dbReference>
<dbReference type="InterPro" id="IPR001610">
    <property type="entry name" value="PAC"/>
</dbReference>
<gene>
    <name evidence="5" type="ORF">J2S06_000988</name>
</gene>
<dbReference type="InterPro" id="IPR009875">
    <property type="entry name" value="PilZ_domain"/>
</dbReference>
<dbReference type="PANTHER" id="PTHR44757:SF2">
    <property type="entry name" value="BIOFILM ARCHITECTURE MAINTENANCE PROTEIN MBAA"/>
    <property type="match status" value="1"/>
</dbReference>
<dbReference type="InterPro" id="IPR001633">
    <property type="entry name" value="EAL_dom"/>
</dbReference>
<dbReference type="Pfam" id="PF07238">
    <property type="entry name" value="PilZ"/>
    <property type="match status" value="1"/>
</dbReference>
<dbReference type="InterPro" id="IPR000014">
    <property type="entry name" value="PAS"/>
</dbReference>
<dbReference type="Pfam" id="PF08447">
    <property type="entry name" value="PAS_3"/>
    <property type="match status" value="2"/>
</dbReference>
<dbReference type="Gene3D" id="3.20.20.450">
    <property type="entry name" value="EAL domain"/>
    <property type="match status" value="1"/>
</dbReference>
<reference evidence="5 6" key="1">
    <citation type="submission" date="2023-07" db="EMBL/GenBank/DDBJ databases">
        <title>Genomic Encyclopedia of Type Strains, Phase IV (KMG-IV): sequencing the most valuable type-strain genomes for metagenomic binning, comparative biology and taxonomic classification.</title>
        <authorList>
            <person name="Goeker M."/>
        </authorList>
    </citation>
    <scope>NUCLEOTIDE SEQUENCE [LARGE SCALE GENOMIC DNA]</scope>
    <source>
        <strain evidence="5 6">DSM 19092</strain>
    </source>
</reference>
<dbReference type="InterPro" id="IPR000700">
    <property type="entry name" value="PAS-assoc_C"/>
</dbReference>
<dbReference type="PANTHER" id="PTHR44757">
    <property type="entry name" value="DIGUANYLATE CYCLASE DGCP"/>
    <property type="match status" value="1"/>
</dbReference>
<feature type="domain" description="PAS" evidence="1">
    <location>
        <begin position="28"/>
        <end position="97"/>
    </location>
</feature>
<dbReference type="Gene3D" id="2.10.70.100">
    <property type="match status" value="1"/>
</dbReference>
<organism evidence="5 6">
    <name type="scientific">Aeribacillus alveayuensis</name>
    <dbReference type="NCBI Taxonomy" id="279215"/>
    <lineage>
        <taxon>Bacteria</taxon>
        <taxon>Bacillati</taxon>
        <taxon>Bacillota</taxon>
        <taxon>Bacilli</taxon>
        <taxon>Bacillales</taxon>
        <taxon>Bacillaceae</taxon>
        <taxon>Aeribacillus</taxon>
    </lineage>
</organism>
<dbReference type="SUPFAM" id="SSF55073">
    <property type="entry name" value="Nucleotide cyclase"/>
    <property type="match status" value="1"/>
</dbReference>
<dbReference type="InterPro" id="IPR000160">
    <property type="entry name" value="GGDEF_dom"/>
</dbReference>
<dbReference type="CDD" id="cd00130">
    <property type="entry name" value="PAS"/>
    <property type="match status" value="3"/>
</dbReference>
<dbReference type="CDD" id="cd01949">
    <property type="entry name" value="GGDEF"/>
    <property type="match status" value="1"/>
</dbReference>
<dbReference type="PROSITE" id="PS50113">
    <property type="entry name" value="PAC"/>
    <property type="match status" value="2"/>
</dbReference>
<keyword evidence="6" id="KW-1185">Reference proteome</keyword>
<evidence type="ECO:0000313" key="5">
    <source>
        <dbReference type="EMBL" id="MDQ0161914.1"/>
    </source>
</evidence>
<feature type="domain" description="GGDEF" evidence="4">
    <location>
        <begin position="439"/>
        <end position="572"/>
    </location>
</feature>
<dbReference type="PROSITE" id="PS50883">
    <property type="entry name" value="EAL"/>
    <property type="match status" value="1"/>
</dbReference>
<dbReference type="SUPFAM" id="SSF141868">
    <property type="entry name" value="EAL domain-like"/>
    <property type="match status" value="1"/>
</dbReference>
<dbReference type="InterPro" id="IPR013655">
    <property type="entry name" value="PAS_fold_3"/>
</dbReference>
<protein>
    <submittedName>
        <fullName evidence="5">Diguanylate cyclase (GGDEF)-like protein/PAS domain S-box-containing protein</fullName>
    </submittedName>
</protein>
<evidence type="ECO:0000259" key="3">
    <source>
        <dbReference type="PROSITE" id="PS50883"/>
    </source>
</evidence>
<dbReference type="PROSITE" id="PS50112">
    <property type="entry name" value="PAS"/>
    <property type="match status" value="2"/>
</dbReference>
<dbReference type="RefSeq" id="WP_419151492.1">
    <property type="nucleotide sequence ID" value="NZ_JAUSTR010000002.1"/>
</dbReference>
<evidence type="ECO:0000259" key="2">
    <source>
        <dbReference type="PROSITE" id="PS50113"/>
    </source>
</evidence>
<dbReference type="SMART" id="SM00052">
    <property type="entry name" value="EAL"/>
    <property type="match status" value="1"/>
</dbReference>
<dbReference type="InterPro" id="IPR035919">
    <property type="entry name" value="EAL_sf"/>
</dbReference>
<dbReference type="NCBIfam" id="TIGR00254">
    <property type="entry name" value="GGDEF"/>
    <property type="match status" value="1"/>
</dbReference>
<dbReference type="Gene3D" id="3.30.70.270">
    <property type="match status" value="1"/>
</dbReference>